<feature type="compositionally biased region" description="Polar residues" evidence="1">
    <location>
        <begin position="307"/>
        <end position="321"/>
    </location>
</feature>
<feature type="region of interest" description="Disordered" evidence="1">
    <location>
        <begin position="223"/>
        <end position="270"/>
    </location>
</feature>
<dbReference type="PANTHER" id="PTHR24091:SF0">
    <property type="entry name" value="LYMPHOCYTE TRANSMEMBRANE ADAPTER 1"/>
    <property type="match status" value="1"/>
</dbReference>
<sequence>MDAITRTRSELREGTLEPSTLQGTPSRLDRDQDWSSSVFAGLAGLLAILLVIAVLCVLWNWTTRKKRRVPYLRVTMAPLLTLPPSRQRAKNIYDLVPRRQGVLGRHQSRSFRVFSIESLLSRNSDSPPSAHVAFSSCAQASQASHALQVHRAQAHSMGIYDNVEPWAYENLTPSAHSVHVRAAGDDLSISSEDSRDYVNVPTAAEIAELLAALSHPPGNLFAHPSARELEPTEETDKGWDHASDYARFLPPGTEGNDPLSDEEGSSQTSSDYVNTAELDLGATQGKQPWMSFQCCPDYENVPPAGPNGSQQLAEGMTSSHTSHVEGRTEGTETHGPLVMPAGRFLVSGDCGTYPPSAQSESRQMKRGGEVSNQGSGGDDTVLAAALGDCDAEQEEDTWPFLWN</sequence>
<feature type="compositionally biased region" description="Basic and acidic residues" evidence="1">
    <location>
        <begin position="322"/>
        <end position="332"/>
    </location>
</feature>
<evidence type="ECO:0000313" key="4">
    <source>
        <dbReference type="Proteomes" id="UP000010556"/>
    </source>
</evidence>
<dbReference type="eggNOG" id="ENOG502SP30">
    <property type="taxonomic scope" value="Eukaryota"/>
</dbReference>
<dbReference type="PANTHER" id="PTHR24091">
    <property type="entry name" value="LYMPHOCYTE TRANSMEMBRANE ADAPTER 1"/>
    <property type="match status" value="1"/>
</dbReference>
<dbReference type="AlphaFoldDB" id="L5LDT5"/>
<evidence type="ECO:0000256" key="1">
    <source>
        <dbReference type="SAM" id="MobiDB-lite"/>
    </source>
</evidence>
<organism evidence="3 4">
    <name type="scientific">Myotis davidii</name>
    <name type="common">David's myotis</name>
    <dbReference type="NCBI Taxonomy" id="225400"/>
    <lineage>
        <taxon>Eukaryota</taxon>
        <taxon>Metazoa</taxon>
        <taxon>Chordata</taxon>
        <taxon>Craniata</taxon>
        <taxon>Vertebrata</taxon>
        <taxon>Euteleostomi</taxon>
        <taxon>Mammalia</taxon>
        <taxon>Eutheria</taxon>
        <taxon>Laurasiatheria</taxon>
        <taxon>Chiroptera</taxon>
        <taxon>Yangochiroptera</taxon>
        <taxon>Vespertilionidae</taxon>
        <taxon>Myotis</taxon>
    </lineage>
</organism>
<keyword evidence="2" id="KW-1133">Transmembrane helix</keyword>
<dbReference type="GO" id="GO:0035556">
    <property type="term" value="P:intracellular signal transduction"/>
    <property type="evidence" value="ECO:0007669"/>
    <property type="project" value="TreeGrafter"/>
</dbReference>
<dbReference type="GO" id="GO:0050868">
    <property type="term" value="P:negative regulation of T cell activation"/>
    <property type="evidence" value="ECO:0007669"/>
    <property type="project" value="TreeGrafter"/>
</dbReference>
<feature type="transmembrane region" description="Helical" evidence="2">
    <location>
        <begin position="38"/>
        <end position="61"/>
    </location>
</feature>
<protein>
    <submittedName>
        <fullName evidence="3">Lymphocyte transmembrane adapter 1</fullName>
    </submittedName>
</protein>
<dbReference type="EMBL" id="KB113093">
    <property type="protein sequence ID" value="ELK24026.1"/>
    <property type="molecule type" value="Genomic_DNA"/>
</dbReference>
<feature type="compositionally biased region" description="Basic and acidic residues" evidence="1">
    <location>
        <begin position="225"/>
        <end position="244"/>
    </location>
</feature>
<dbReference type="InterPro" id="IPR031393">
    <property type="entry name" value="LAX"/>
</dbReference>
<dbReference type="GO" id="GO:0006955">
    <property type="term" value="P:immune response"/>
    <property type="evidence" value="ECO:0007669"/>
    <property type="project" value="InterPro"/>
</dbReference>
<accession>L5LDT5</accession>
<feature type="compositionally biased region" description="Basic and acidic residues" evidence="1">
    <location>
        <begin position="1"/>
        <end position="15"/>
    </location>
</feature>
<dbReference type="GO" id="GO:0005886">
    <property type="term" value="C:plasma membrane"/>
    <property type="evidence" value="ECO:0007669"/>
    <property type="project" value="TreeGrafter"/>
</dbReference>
<dbReference type="GO" id="GO:0050851">
    <property type="term" value="P:antigen receptor-mediated signaling pathway"/>
    <property type="evidence" value="ECO:0007669"/>
    <property type="project" value="TreeGrafter"/>
</dbReference>
<dbReference type="Pfam" id="PF15681">
    <property type="entry name" value="LAX"/>
    <property type="match status" value="1"/>
</dbReference>
<keyword evidence="2" id="KW-0472">Membrane</keyword>
<keyword evidence="2 3" id="KW-0812">Transmembrane</keyword>
<feature type="region of interest" description="Disordered" evidence="1">
    <location>
        <begin position="1"/>
        <end position="30"/>
    </location>
</feature>
<keyword evidence="4" id="KW-1185">Reference proteome</keyword>
<reference evidence="4" key="1">
    <citation type="journal article" date="2013" name="Science">
        <title>Comparative analysis of bat genomes provides insight into the evolution of flight and immunity.</title>
        <authorList>
            <person name="Zhang G."/>
            <person name="Cowled C."/>
            <person name="Shi Z."/>
            <person name="Huang Z."/>
            <person name="Bishop-Lilly K.A."/>
            <person name="Fang X."/>
            <person name="Wynne J.W."/>
            <person name="Xiong Z."/>
            <person name="Baker M.L."/>
            <person name="Zhao W."/>
            <person name="Tachedjian M."/>
            <person name="Zhu Y."/>
            <person name="Zhou P."/>
            <person name="Jiang X."/>
            <person name="Ng J."/>
            <person name="Yang L."/>
            <person name="Wu L."/>
            <person name="Xiao J."/>
            <person name="Feng Y."/>
            <person name="Chen Y."/>
            <person name="Sun X."/>
            <person name="Zhang Y."/>
            <person name="Marsh G.A."/>
            <person name="Crameri G."/>
            <person name="Broder C.C."/>
            <person name="Frey K.G."/>
            <person name="Wang L.F."/>
            <person name="Wang J."/>
        </authorList>
    </citation>
    <scope>NUCLEOTIDE SEQUENCE [LARGE SCALE GENOMIC DNA]</scope>
</reference>
<name>L5LDT5_MYODS</name>
<proteinExistence type="predicted"/>
<evidence type="ECO:0000256" key="2">
    <source>
        <dbReference type="SAM" id="Phobius"/>
    </source>
</evidence>
<gene>
    <name evidence="3" type="ORF">MDA_GLEAN10007128</name>
</gene>
<feature type="region of interest" description="Disordered" evidence="1">
    <location>
        <begin position="300"/>
        <end position="337"/>
    </location>
</feature>
<dbReference type="GO" id="GO:0046649">
    <property type="term" value="P:lymphocyte activation"/>
    <property type="evidence" value="ECO:0007669"/>
    <property type="project" value="TreeGrafter"/>
</dbReference>
<evidence type="ECO:0000313" key="3">
    <source>
        <dbReference type="EMBL" id="ELK24026.1"/>
    </source>
</evidence>
<dbReference type="Proteomes" id="UP000010556">
    <property type="component" value="Unassembled WGS sequence"/>
</dbReference>
<feature type="region of interest" description="Disordered" evidence="1">
    <location>
        <begin position="353"/>
        <end position="380"/>
    </location>
</feature>